<protein>
    <submittedName>
        <fullName evidence="1">RidA family protein</fullName>
    </submittedName>
</protein>
<dbReference type="AlphaFoldDB" id="A0A4Y9SKI2"/>
<sequence>MEILQPPGWARPRGYSNGIAASGRMVFVSGMIGWDADGVFHTDDFAGQVRQALHNIVAVLAEAGARPAHIARMTWYVVDKQEYVAAWKEIGHVYRDIIGAHYPAMTAVQVAGLVEDRARVEIEVTAVVPPTGIEPVSHA</sequence>
<dbReference type="Pfam" id="PF01042">
    <property type="entry name" value="Ribonuc_L-PSP"/>
    <property type="match status" value="1"/>
</dbReference>
<dbReference type="EMBL" id="SPVG01000130">
    <property type="protein sequence ID" value="TFW21829.1"/>
    <property type="molecule type" value="Genomic_DNA"/>
</dbReference>
<dbReference type="Gene3D" id="3.30.1330.40">
    <property type="entry name" value="RutC-like"/>
    <property type="match status" value="1"/>
</dbReference>
<keyword evidence="2" id="KW-1185">Reference proteome</keyword>
<dbReference type="InterPro" id="IPR035959">
    <property type="entry name" value="RutC-like_sf"/>
</dbReference>
<evidence type="ECO:0000313" key="2">
    <source>
        <dbReference type="Proteomes" id="UP000297729"/>
    </source>
</evidence>
<name>A0A4Y9SKI2_9BURK</name>
<dbReference type="SUPFAM" id="SSF55298">
    <property type="entry name" value="YjgF-like"/>
    <property type="match status" value="1"/>
</dbReference>
<dbReference type="CDD" id="cd00448">
    <property type="entry name" value="YjgF_YER057c_UK114_family"/>
    <property type="match status" value="1"/>
</dbReference>
<dbReference type="Proteomes" id="UP000297729">
    <property type="component" value="Unassembled WGS sequence"/>
</dbReference>
<proteinExistence type="predicted"/>
<comment type="caution">
    <text evidence="1">The sequence shown here is derived from an EMBL/GenBank/DDBJ whole genome shotgun (WGS) entry which is preliminary data.</text>
</comment>
<dbReference type="InterPro" id="IPR006175">
    <property type="entry name" value="YjgF/YER057c/UK114"/>
</dbReference>
<dbReference type="PANTHER" id="PTHR43857">
    <property type="entry name" value="BLR7761 PROTEIN"/>
    <property type="match status" value="1"/>
</dbReference>
<organism evidence="1 2">
    <name type="scientific">Duganella callida</name>
    <dbReference type="NCBI Taxonomy" id="2561932"/>
    <lineage>
        <taxon>Bacteria</taxon>
        <taxon>Pseudomonadati</taxon>
        <taxon>Pseudomonadota</taxon>
        <taxon>Betaproteobacteria</taxon>
        <taxon>Burkholderiales</taxon>
        <taxon>Oxalobacteraceae</taxon>
        <taxon>Telluria group</taxon>
        <taxon>Duganella</taxon>
    </lineage>
</organism>
<dbReference type="RefSeq" id="WP_135201965.1">
    <property type="nucleotide sequence ID" value="NZ_SPVG01000130.1"/>
</dbReference>
<evidence type="ECO:0000313" key="1">
    <source>
        <dbReference type="EMBL" id="TFW21829.1"/>
    </source>
</evidence>
<gene>
    <name evidence="1" type="ORF">E4L98_12900</name>
</gene>
<reference evidence="1 2" key="1">
    <citation type="submission" date="2019-03" db="EMBL/GenBank/DDBJ databases">
        <title>Draft Genome Sequence of Duganella callidus sp. nov., a Novel Duganella Species Isolated from Cultivated Soil.</title>
        <authorList>
            <person name="Raths R."/>
            <person name="Peta V."/>
            <person name="Bucking H."/>
        </authorList>
    </citation>
    <scope>NUCLEOTIDE SEQUENCE [LARGE SCALE GENOMIC DNA]</scope>
    <source>
        <strain evidence="1 2">DN04</strain>
    </source>
</reference>
<dbReference type="PANTHER" id="PTHR43857:SF1">
    <property type="entry name" value="YJGH FAMILY PROTEIN"/>
    <property type="match status" value="1"/>
</dbReference>
<accession>A0A4Y9SKI2</accession>
<dbReference type="OrthoDB" id="9808943at2"/>